<comment type="caution">
    <text evidence="1">The sequence shown here is derived from an EMBL/GenBank/DDBJ whole genome shotgun (WGS) entry which is preliminary data.</text>
</comment>
<dbReference type="Pfam" id="PF13563">
    <property type="entry name" value="2_5_RNA_ligase2"/>
    <property type="match status" value="1"/>
</dbReference>
<keyword evidence="2" id="KW-1185">Reference proteome</keyword>
<dbReference type="AlphaFoldDB" id="A0A5S5DPE1"/>
<dbReference type="InterPro" id="IPR009097">
    <property type="entry name" value="Cyclic_Pdiesterase"/>
</dbReference>
<evidence type="ECO:0000313" key="1">
    <source>
        <dbReference type="EMBL" id="TYP97741.1"/>
    </source>
</evidence>
<protein>
    <submittedName>
        <fullName evidence="1">2'-5' RNA ligase superfamily protein</fullName>
    </submittedName>
</protein>
<evidence type="ECO:0000313" key="2">
    <source>
        <dbReference type="Proteomes" id="UP000325105"/>
    </source>
</evidence>
<dbReference type="SUPFAM" id="SSF55144">
    <property type="entry name" value="LigT-like"/>
    <property type="match status" value="1"/>
</dbReference>
<dbReference type="EMBL" id="VNHX01000002">
    <property type="protein sequence ID" value="TYP97741.1"/>
    <property type="molecule type" value="Genomic_DNA"/>
</dbReference>
<dbReference type="OrthoDB" id="980044at2"/>
<name>A0A5S5DPE1_9SPHI</name>
<dbReference type="RefSeq" id="WP_148907391.1">
    <property type="nucleotide sequence ID" value="NZ_VNHX01000002.1"/>
</dbReference>
<dbReference type="Gene3D" id="3.90.1140.10">
    <property type="entry name" value="Cyclic phosphodiesterase"/>
    <property type="match status" value="1"/>
</dbReference>
<reference evidence="1 2" key="1">
    <citation type="submission" date="2019-07" db="EMBL/GenBank/DDBJ databases">
        <title>Genomic Encyclopedia of Archaeal and Bacterial Type Strains, Phase II (KMG-II): from individual species to whole genera.</title>
        <authorList>
            <person name="Goeker M."/>
        </authorList>
    </citation>
    <scope>NUCLEOTIDE SEQUENCE [LARGE SCALE GENOMIC DNA]</scope>
    <source>
        <strain evidence="1 2">DSM 18850</strain>
    </source>
</reference>
<organism evidence="1 2">
    <name type="scientific">Sphingobacterium allocomposti</name>
    <dbReference type="NCBI Taxonomy" id="415956"/>
    <lineage>
        <taxon>Bacteria</taxon>
        <taxon>Pseudomonadati</taxon>
        <taxon>Bacteroidota</taxon>
        <taxon>Sphingobacteriia</taxon>
        <taxon>Sphingobacteriales</taxon>
        <taxon>Sphingobacteriaceae</taxon>
        <taxon>Sphingobacterium</taxon>
    </lineage>
</organism>
<dbReference type="GO" id="GO:0016874">
    <property type="term" value="F:ligase activity"/>
    <property type="evidence" value="ECO:0007669"/>
    <property type="project" value="UniProtKB-KW"/>
</dbReference>
<accession>A0A5S5DPE1</accession>
<dbReference type="Proteomes" id="UP000325105">
    <property type="component" value="Unassembled WGS sequence"/>
</dbReference>
<gene>
    <name evidence="1" type="ORF">BC792_102163</name>
</gene>
<proteinExistence type="predicted"/>
<sequence>MEKMQISIVFQPCENGVRFVASLKQAAYRLLEASYSSYRSIAHISICNLLLSEREVDVIVRRLREGLKYEHSQHVYFDRFASYPSSGTLYMAPTVYARNFLKGKIRKIAEEIRQVVPVRPSADPHLTIGRGLEKDDLERLTNAAVFQQIDFDFFCNGILLRKFNPEKKHYEPLLEIPFGGEERPDAAGGQLALPFT</sequence>
<keyword evidence="1" id="KW-0436">Ligase</keyword>